<evidence type="ECO:0000256" key="1">
    <source>
        <dbReference type="SAM" id="MobiDB-lite"/>
    </source>
</evidence>
<sequence length="113" mass="12384">MRRVVTDSRKIRSVRSRSVSTISVKRGSSMMTRSPRLAVSVANGMPSREPVAVLANAIAPERDSARCGQSARYRALDIRSCMRRPSRSPANPRRPGSAHDRDGAPLGRLCKVI</sequence>
<evidence type="ECO:0000313" key="2">
    <source>
        <dbReference type="EMBL" id="MET3864029.1"/>
    </source>
</evidence>
<organism evidence="2 3">
    <name type="scientific">Methylobacterium radiotolerans</name>
    <dbReference type="NCBI Taxonomy" id="31998"/>
    <lineage>
        <taxon>Bacteria</taxon>
        <taxon>Pseudomonadati</taxon>
        <taxon>Pseudomonadota</taxon>
        <taxon>Alphaproteobacteria</taxon>
        <taxon>Hyphomicrobiales</taxon>
        <taxon>Methylobacteriaceae</taxon>
        <taxon>Methylobacterium</taxon>
    </lineage>
</organism>
<feature type="region of interest" description="Disordered" evidence="1">
    <location>
        <begin position="1"/>
        <end position="31"/>
    </location>
</feature>
<reference evidence="2 3" key="1">
    <citation type="submission" date="2024-06" db="EMBL/GenBank/DDBJ databases">
        <title>Genomics of switchgrass bacterial isolates.</title>
        <authorList>
            <person name="Shade A."/>
        </authorList>
    </citation>
    <scope>NUCLEOTIDE SEQUENCE [LARGE SCALE GENOMIC DNA]</scope>
    <source>
        <strain evidence="2 3">PvP084</strain>
    </source>
</reference>
<protein>
    <submittedName>
        <fullName evidence="2">Uncharacterized protein</fullName>
    </submittedName>
</protein>
<dbReference type="RefSeq" id="WP_158682002.1">
    <property type="nucleotide sequence ID" value="NZ_JBEPNV010000001.1"/>
</dbReference>
<comment type="caution">
    <text evidence="2">The sequence shown here is derived from an EMBL/GenBank/DDBJ whole genome shotgun (WGS) entry which is preliminary data.</text>
</comment>
<name>A0ABV2NC24_9HYPH</name>
<feature type="region of interest" description="Disordered" evidence="1">
    <location>
        <begin position="78"/>
        <end position="107"/>
    </location>
</feature>
<keyword evidence="3" id="KW-1185">Reference proteome</keyword>
<feature type="compositionally biased region" description="Low complexity" evidence="1">
    <location>
        <begin position="16"/>
        <end position="26"/>
    </location>
</feature>
<accession>A0ABV2NC24</accession>
<evidence type="ECO:0000313" key="3">
    <source>
        <dbReference type="Proteomes" id="UP001549119"/>
    </source>
</evidence>
<gene>
    <name evidence="2" type="ORF">ABIC20_001338</name>
</gene>
<proteinExistence type="predicted"/>
<dbReference type="Proteomes" id="UP001549119">
    <property type="component" value="Unassembled WGS sequence"/>
</dbReference>
<dbReference type="GeneID" id="91146404"/>
<dbReference type="EMBL" id="JBEPNW010000002">
    <property type="protein sequence ID" value="MET3864029.1"/>
    <property type="molecule type" value="Genomic_DNA"/>
</dbReference>
<feature type="compositionally biased region" description="Basic and acidic residues" evidence="1">
    <location>
        <begin position="1"/>
        <end position="10"/>
    </location>
</feature>